<accession>A0A499VPQ0</accession>
<evidence type="ECO:0000256" key="1">
    <source>
        <dbReference type="SAM" id="MobiDB-lite"/>
    </source>
</evidence>
<sequence>MLGGGEGAGVGPGRVSGGLQLGLHTGREPVAGADRRDERTAQELGERGVGVGVVHEGGQMRLVRHLAAERDGELEGLAGRRAQPRGEQ</sequence>
<name>A0A499VPQ0_STRAX</name>
<feature type="region of interest" description="Disordered" evidence="1">
    <location>
        <begin position="1"/>
        <end position="48"/>
    </location>
</feature>
<protein>
    <submittedName>
        <fullName evidence="2">Uncharacterized protein</fullName>
    </submittedName>
</protein>
<evidence type="ECO:0000313" key="2">
    <source>
        <dbReference type="EMBL" id="BBJ50689.1"/>
    </source>
</evidence>
<gene>
    <name evidence="2" type="ORF">SAVMC3_33180</name>
</gene>
<feature type="compositionally biased region" description="Gly residues" evidence="1">
    <location>
        <begin position="1"/>
        <end position="20"/>
    </location>
</feature>
<feature type="compositionally biased region" description="Basic and acidic residues" evidence="1">
    <location>
        <begin position="33"/>
        <end position="46"/>
    </location>
</feature>
<reference evidence="2" key="1">
    <citation type="submission" date="2019-04" db="EMBL/GenBank/DDBJ databases">
        <title>Draft genome sequences of Streptomyces avermitilis MC3.</title>
        <authorList>
            <person name="Komaki H."/>
            <person name="Tamura T."/>
            <person name="Hosoyama A."/>
        </authorList>
    </citation>
    <scope>NUCLEOTIDE SEQUENCE</scope>
    <source>
        <strain evidence="2">MC3</strain>
    </source>
</reference>
<organism evidence="2">
    <name type="scientific">Streptomyces avermitilis</name>
    <dbReference type="NCBI Taxonomy" id="33903"/>
    <lineage>
        <taxon>Bacteria</taxon>
        <taxon>Bacillati</taxon>
        <taxon>Actinomycetota</taxon>
        <taxon>Actinomycetes</taxon>
        <taxon>Kitasatosporales</taxon>
        <taxon>Streptomycetaceae</taxon>
        <taxon>Streptomyces</taxon>
    </lineage>
</organism>
<dbReference type="EMBL" id="AP019621">
    <property type="protein sequence ID" value="BBJ50689.1"/>
    <property type="molecule type" value="Genomic_DNA"/>
</dbReference>
<proteinExistence type="predicted"/>
<dbReference type="AlphaFoldDB" id="A0A499VPQ0"/>
<feature type="region of interest" description="Disordered" evidence="1">
    <location>
        <begin position="69"/>
        <end position="88"/>
    </location>
</feature>